<comment type="similarity">
    <text evidence="1">Belongs to the iron-sulfur cluster assembly SufBD family.</text>
</comment>
<dbReference type="PANTHER" id="PTHR43575:SF1">
    <property type="entry name" value="PROTEIN ABCI7, CHLOROPLASTIC"/>
    <property type="match status" value="1"/>
</dbReference>
<feature type="domain" description="SUF system FeS cluster assembly SufBD N-terminal" evidence="3">
    <location>
        <begin position="27"/>
        <end position="178"/>
    </location>
</feature>
<evidence type="ECO:0000259" key="3">
    <source>
        <dbReference type="Pfam" id="PF19295"/>
    </source>
</evidence>
<dbReference type="PANTHER" id="PTHR43575">
    <property type="entry name" value="PROTEIN ABCI7, CHLOROPLASTIC"/>
    <property type="match status" value="1"/>
</dbReference>
<evidence type="ECO:0000259" key="2">
    <source>
        <dbReference type="Pfam" id="PF01458"/>
    </source>
</evidence>
<dbReference type="InterPro" id="IPR045595">
    <property type="entry name" value="SufBD_N"/>
</dbReference>
<evidence type="ECO:0000313" key="4">
    <source>
        <dbReference type="EMBL" id="WEK37220.1"/>
    </source>
</evidence>
<protein>
    <submittedName>
        <fullName evidence="4">Fe-S cluster assembly protein SufD</fullName>
    </submittedName>
</protein>
<dbReference type="GO" id="GO:0016226">
    <property type="term" value="P:iron-sulfur cluster assembly"/>
    <property type="evidence" value="ECO:0007669"/>
    <property type="project" value="InterPro"/>
</dbReference>
<dbReference type="Pfam" id="PF01458">
    <property type="entry name" value="SUFBD_core"/>
    <property type="match status" value="1"/>
</dbReference>
<name>A0AAJ6BH00_9BACT</name>
<dbReference type="AlphaFoldDB" id="A0AAJ6BH00"/>
<gene>
    <name evidence="4" type="primary">sufD</name>
    <name evidence="4" type="ORF">P0Y53_06885</name>
</gene>
<sequence>MDNSNTQIANSLYGQCIADFELRAAESNSTEPAELTALREKAFQQFKITGFPSTRVEDWKYTNLAPFLKESFITDAGSEGVSLRDEVLDQAAIPGLDAYRIVLVNGQYSPDLSDKIAEEGVYVFPMSAAVSRPAFKKHFGQYTDLAKTHFAAVNTALFRDGLFIEVKNNIVVEKPLHVIHVTAADDHTFLQPRHLMVVGISAGISVIESFVTTNEQAAVFINNVSEVFVAENAQVQHYYIQTGRELDRYVHHTEVFQQSNSIYNNYKASFPGASLLRNNLHIALDGENVESHLYGLYLTGGRQLVDNHTVVDHRKPHCQSNELYKGVLKDESTGVFNGKVFVREDAQKTNAFQQNNNLMLSRKAVIDSKPQLEIFADDVKCSHGSTVGQFNAEALFYLKSRGIGEEKAKALLIHAFAYDVTEKIPIPEVQAHINHLIEEGLK</sequence>
<dbReference type="InterPro" id="IPR011542">
    <property type="entry name" value="SUF_FeS_clus_asmbl_SufD"/>
</dbReference>
<dbReference type="InterPro" id="IPR055346">
    <property type="entry name" value="Fe-S_cluster_assembly_SufBD"/>
</dbReference>
<dbReference type="Pfam" id="PF19295">
    <property type="entry name" value="SufBD_N"/>
    <property type="match status" value="1"/>
</dbReference>
<feature type="domain" description="SUF system FeS cluster assembly SufBD core" evidence="2">
    <location>
        <begin position="185"/>
        <end position="416"/>
    </location>
</feature>
<organism evidence="4 5">
    <name type="scientific">Candidatus Pseudobacter hemicellulosilyticus</name>
    <dbReference type="NCBI Taxonomy" id="3121375"/>
    <lineage>
        <taxon>Bacteria</taxon>
        <taxon>Pseudomonadati</taxon>
        <taxon>Bacteroidota</taxon>
        <taxon>Chitinophagia</taxon>
        <taxon>Chitinophagales</taxon>
        <taxon>Chitinophagaceae</taxon>
        <taxon>Pseudobacter</taxon>
    </lineage>
</organism>
<accession>A0AAJ6BH00</accession>
<evidence type="ECO:0000256" key="1">
    <source>
        <dbReference type="ARBA" id="ARBA00043967"/>
    </source>
</evidence>
<evidence type="ECO:0000313" key="5">
    <source>
        <dbReference type="Proteomes" id="UP001220610"/>
    </source>
</evidence>
<dbReference type="SUPFAM" id="SSF101960">
    <property type="entry name" value="Stabilizer of iron transporter SufD"/>
    <property type="match status" value="1"/>
</dbReference>
<dbReference type="EMBL" id="CP119311">
    <property type="protein sequence ID" value="WEK37220.1"/>
    <property type="molecule type" value="Genomic_DNA"/>
</dbReference>
<reference evidence="4" key="1">
    <citation type="submission" date="2023-03" db="EMBL/GenBank/DDBJ databases">
        <title>Andean soil-derived lignocellulolytic bacterial consortium as a source of novel taxa and putative plastic-active enzymes.</title>
        <authorList>
            <person name="Diaz-Garcia L."/>
            <person name="Chuvochina M."/>
            <person name="Feuerriegel G."/>
            <person name="Bunk B."/>
            <person name="Sproer C."/>
            <person name="Streit W.R."/>
            <person name="Rodriguez L.M."/>
            <person name="Overmann J."/>
            <person name="Jimenez D.J."/>
        </authorList>
    </citation>
    <scope>NUCLEOTIDE SEQUENCE</scope>
    <source>
        <strain evidence="4">MAG 7</strain>
    </source>
</reference>
<dbReference type="NCBIfam" id="TIGR01981">
    <property type="entry name" value="sufD"/>
    <property type="match status" value="1"/>
</dbReference>
<dbReference type="Proteomes" id="UP001220610">
    <property type="component" value="Chromosome"/>
</dbReference>
<dbReference type="InterPro" id="IPR037284">
    <property type="entry name" value="SUF_FeS_clus_asmbl_SufBD_sf"/>
</dbReference>
<dbReference type="InterPro" id="IPR000825">
    <property type="entry name" value="SUF_FeS_clus_asmbl_SufBD_core"/>
</dbReference>
<proteinExistence type="inferred from homology"/>